<feature type="transmembrane region" description="Helical" evidence="1">
    <location>
        <begin position="12"/>
        <end position="31"/>
    </location>
</feature>
<dbReference type="Proteomes" id="UP000050934">
    <property type="component" value="Unassembled WGS sequence"/>
</dbReference>
<proteinExistence type="predicted"/>
<sequence length="108" mass="12643">MMKQIGQKIDKKLWVASLIVGVVVTALVGKLPFIHKTLMMVIFLLLSLFACWTGWYLRKQSRGWQLLVFPACFMIGAYFFVPRYCWYLVLVYLGLAYLSWSLARERNN</sequence>
<evidence type="ECO:0000256" key="1">
    <source>
        <dbReference type="SAM" id="Phobius"/>
    </source>
</evidence>
<dbReference type="OrthoDB" id="2329963at2"/>
<keyword evidence="1" id="KW-1133">Transmembrane helix</keyword>
<evidence type="ECO:0000313" key="2">
    <source>
        <dbReference type="EMBL" id="KRN58805.1"/>
    </source>
</evidence>
<name>A0A0R2I886_9LACO</name>
<dbReference type="EMBL" id="JQBW01000009">
    <property type="protein sequence ID" value="KRN58805.1"/>
    <property type="molecule type" value="Genomic_DNA"/>
</dbReference>
<organism evidence="2 3">
    <name type="scientific">Limosilactobacillus secaliphilus</name>
    <dbReference type="NCBI Taxonomy" id="396268"/>
    <lineage>
        <taxon>Bacteria</taxon>
        <taxon>Bacillati</taxon>
        <taxon>Bacillota</taxon>
        <taxon>Bacilli</taxon>
        <taxon>Lactobacillales</taxon>
        <taxon>Lactobacillaceae</taxon>
        <taxon>Limosilactobacillus</taxon>
    </lineage>
</organism>
<keyword evidence="1" id="KW-0812">Transmembrane</keyword>
<dbReference type="RefSeq" id="WP_157051207.1">
    <property type="nucleotide sequence ID" value="NZ_JQBW01000009.1"/>
</dbReference>
<feature type="transmembrane region" description="Helical" evidence="1">
    <location>
        <begin position="64"/>
        <end position="80"/>
    </location>
</feature>
<gene>
    <name evidence="2" type="ORF">IV45_GL000432</name>
</gene>
<dbReference type="AlphaFoldDB" id="A0A0R2I886"/>
<keyword evidence="3" id="KW-1185">Reference proteome</keyword>
<dbReference type="STRING" id="396268.IV45_GL000432"/>
<feature type="transmembrane region" description="Helical" evidence="1">
    <location>
        <begin position="37"/>
        <end position="57"/>
    </location>
</feature>
<protein>
    <submittedName>
        <fullName evidence="2">Uncharacterized protein</fullName>
    </submittedName>
</protein>
<reference evidence="2 3" key="1">
    <citation type="journal article" date="2015" name="Genome Announc.">
        <title>Expanding the biotechnology potential of lactobacilli through comparative genomics of 213 strains and associated genera.</title>
        <authorList>
            <person name="Sun Z."/>
            <person name="Harris H.M."/>
            <person name="McCann A."/>
            <person name="Guo C."/>
            <person name="Argimon S."/>
            <person name="Zhang W."/>
            <person name="Yang X."/>
            <person name="Jeffery I.B."/>
            <person name="Cooney J.C."/>
            <person name="Kagawa T.F."/>
            <person name="Liu W."/>
            <person name="Song Y."/>
            <person name="Salvetti E."/>
            <person name="Wrobel A."/>
            <person name="Rasinkangas P."/>
            <person name="Parkhill J."/>
            <person name="Rea M.C."/>
            <person name="O'Sullivan O."/>
            <person name="Ritari J."/>
            <person name="Douillard F.P."/>
            <person name="Paul Ross R."/>
            <person name="Yang R."/>
            <person name="Briner A.E."/>
            <person name="Felis G.E."/>
            <person name="de Vos W.M."/>
            <person name="Barrangou R."/>
            <person name="Klaenhammer T.R."/>
            <person name="Caufield P.W."/>
            <person name="Cui Y."/>
            <person name="Zhang H."/>
            <person name="O'Toole P.W."/>
        </authorList>
    </citation>
    <scope>NUCLEOTIDE SEQUENCE [LARGE SCALE GENOMIC DNA]</scope>
    <source>
        <strain evidence="2 3">DSM 17896</strain>
    </source>
</reference>
<feature type="transmembrane region" description="Helical" evidence="1">
    <location>
        <begin position="86"/>
        <end position="103"/>
    </location>
</feature>
<accession>A0A0R2I886</accession>
<evidence type="ECO:0000313" key="3">
    <source>
        <dbReference type="Proteomes" id="UP000050934"/>
    </source>
</evidence>
<comment type="caution">
    <text evidence="2">The sequence shown here is derived from an EMBL/GenBank/DDBJ whole genome shotgun (WGS) entry which is preliminary data.</text>
</comment>
<dbReference type="PATRIC" id="fig|396268.3.peg.439"/>
<keyword evidence="1" id="KW-0472">Membrane</keyword>